<proteinExistence type="predicted"/>
<dbReference type="Proteomes" id="UP000612362">
    <property type="component" value="Unassembled WGS sequence"/>
</dbReference>
<dbReference type="InterPro" id="IPR038721">
    <property type="entry name" value="IS701-like_DDE_dom"/>
</dbReference>
<dbReference type="RefSeq" id="WP_220199577.1">
    <property type="nucleotide sequence ID" value="NZ_BNJF01000008.1"/>
</dbReference>
<dbReference type="Pfam" id="PF13546">
    <property type="entry name" value="DDE_5"/>
    <property type="match status" value="1"/>
</dbReference>
<feature type="domain" description="Transposase IS701-like DDE" evidence="2">
    <location>
        <begin position="1"/>
        <end position="225"/>
    </location>
</feature>
<dbReference type="EMBL" id="BNJF01000008">
    <property type="protein sequence ID" value="GHO50599.1"/>
    <property type="molecule type" value="Genomic_DNA"/>
</dbReference>
<comment type="caution">
    <text evidence="3">The sequence shown here is derived from an EMBL/GenBank/DDBJ whole genome shotgun (WGS) entry which is preliminary data.</text>
</comment>
<protein>
    <recommendedName>
        <fullName evidence="2">Transposase IS701-like DDE domain-containing protein</fullName>
    </recommendedName>
</protein>
<name>A0A8J3IEP6_9CHLR</name>
<feature type="compositionally biased region" description="Basic and acidic residues" evidence="1">
    <location>
        <begin position="192"/>
        <end position="212"/>
    </location>
</feature>
<accession>A0A8J3IEP6</accession>
<feature type="region of interest" description="Disordered" evidence="1">
    <location>
        <begin position="183"/>
        <end position="220"/>
    </location>
</feature>
<reference evidence="3" key="1">
    <citation type="submission" date="2020-10" db="EMBL/GenBank/DDBJ databases">
        <title>Taxonomic study of unclassified bacteria belonging to the class Ktedonobacteria.</title>
        <authorList>
            <person name="Yabe S."/>
            <person name="Wang C.M."/>
            <person name="Zheng Y."/>
            <person name="Sakai Y."/>
            <person name="Cavaletti L."/>
            <person name="Monciardini P."/>
            <person name="Donadio S."/>
        </authorList>
    </citation>
    <scope>NUCLEOTIDE SEQUENCE</scope>
    <source>
        <strain evidence="3">SOSP1-1</strain>
    </source>
</reference>
<sequence length="272" mass="30503">MTETQAKSFPEVSQSLWFERKWPSLYEAFEDGRIDEKRLQETFAHYLPKADPGKWLWIGIDASKIARPDAVTSEDRTTQHVHSLPECKKPITFGWQFSTAVVLADPASSWTYIQDQQRVASQTTAIEVAAPQLRRLAPHLPKNAIVVLGRGYDANWLWCRCSALDIGALGRLKSNRCLYRPAPAPTGKKGSPPKDDAKLQPKDPTTHGEPDGTWKGTNAKGRPVEVTSWKHMHIKQARWLEVTISRVGNCALHQNNSLQVALGERIADAYLT</sequence>
<dbReference type="AlphaFoldDB" id="A0A8J3IEP6"/>
<evidence type="ECO:0000313" key="3">
    <source>
        <dbReference type="EMBL" id="GHO50599.1"/>
    </source>
</evidence>
<organism evidence="3 4">
    <name type="scientific">Ktedonospora formicarum</name>
    <dbReference type="NCBI Taxonomy" id="2778364"/>
    <lineage>
        <taxon>Bacteria</taxon>
        <taxon>Bacillati</taxon>
        <taxon>Chloroflexota</taxon>
        <taxon>Ktedonobacteria</taxon>
        <taxon>Ktedonobacterales</taxon>
        <taxon>Ktedonobacteraceae</taxon>
        <taxon>Ktedonospora</taxon>
    </lineage>
</organism>
<gene>
    <name evidence="3" type="ORF">KSX_87620</name>
</gene>
<keyword evidence="4" id="KW-1185">Reference proteome</keyword>
<evidence type="ECO:0000259" key="2">
    <source>
        <dbReference type="Pfam" id="PF13546"/>
    </source>
</evidence>
<evidence type="ECO:0000313" key="4">
    <source>
        <dbReference type="Proteomes" id="UP000612362"/>
    </source>
</evidence>
<evidence type="ECO:0000256" key="1">
    <source>
        <dbReference type="SAM" id="MobiDB-lite"/>
    </source>
</evidence>